<evidence type="ECO:0000259" key="18">
    <source>
        <dbReference type="PROSITE" id="PS51184"/>
    </source>
</evidence>
<dbReference type="PANTHER" id="PTHR10694:SF33">
    <property type="entry name" value="LYSINE-SPECIFIC DEMETHYLASE 5"/>
    <property type="match status" value="1"/>
</dbReference>
<dbReference type="GO" id="GO:0000785">
    <property type="term" value="C:chromatin"/>
    <property type="evidence" value="ECO:0007669"/>
    <property type="project" value="TreeGrafter"/>
</dbReference>
<dbReference type="EC" id="1.14.11.67" evidence="4"/>
<dbReference type="GO" id="GO:0034647">
    <property type="term" value="F:histone H3K4me/H3K4me2/H3K4me3 demethylase activity"/>
    <property type="evidence" value="ECO:0007669"/>
    <property type="project" value="UniProtKB-EC"/>
</dbReference>
<feature type="compositionally biased region" description="Basic and acidic residues" evidence="14">
    <location>
        <begin position="211"/>
        <end position="234"/>
    </location>
</feature>
<dbReference type="InterPro" id="IPR011011">
    <property type="entry name" value="Znf_FYVE_PHD"/>
</dbReference>
<dbReference type="SMART" id="SM00545">
    <property type="entry name" value="JmjN"/>
    <property type="match status" value="1"/>
</dbReference>
<dbReference type="GO" id="GO:0003677">
    <property type="term" value="F:DNA binding"/>
    <property type="evidence" value="ECO:0007669"/>
    <property type="project" value="InterPro"/>
</dbReference>
<evidence type="ECO:0000256" key="14">
    <source>
        <dbReference type="SAM" id="MobiDB-lite"/>
    </source>
</evidence>
<dbReference type="CDD" id="cd16100">
    <property type="entry name" value="ARID"/>
    <property type="match status" value="1"/>
</dbReference>
<dbReference type="FunFam" id="1.10.150.60:FF:000016">
    <property type="entry name" value="Putative Lysine-specific demethylase 5B"/>
    <property type="match status" value="1"/>
</dbReference>
<dbReference type="InterPro" id="IPR001965">
    <property type="entry name" value="Znf_PHD"/>
</dbReference>
<dbReference type="SMART" id="SM01014">
    <property type="entry name" value="ARID"/>
    <property type="match status" value="1"/>
</dbReference>
<gene>
    <name evidence="19" type="ORF">BG011_007251</name>
</gene>
<evidence type="ECO:0000256" key="9">
    <source>
        <dbReference type="ARBA" id="ARBA00023002"/>
    </source>
</evidence>
<dbReference type="Pfam" id="PF02373">
    <property type="entry name" value="JmjC"/>
    <property type="match status" value="1"/>
</dbReference>
<dbReference type="GO" id="GO:0006355">
    <property type="term" value="P:regulation of DNA-templated transcription"/>
    <property type="evidence" value="ECO:0007669"/>
    <property type="project" value="TreeGrafter"/>
</dbReference>
<dbReference type="PROSITE" id="PS50016">
    <property type="entry name" value="ZF_PHD_2"/>
    <property type="match status" value="2"/>
</dbReference>
<feature type="region of interest" description="Disordered" evidence="14">
    <location>
        <begin position="1103"/>
        <end position="1159"/>
    </location>
</feature>
<evidence type="ECO:0000256" key="5">
    <source>
        <dbReference type="ARBA" id="ARBA00022723"/>
    </source>
</evidence>
<evidence type="ECO:0000256" key="10">
    <source>
        <dbReference type="ARBA" id="ARBA00023004"/>
    </source>
</evidence>
<dbReference type="PROSITE" id="PS01359">
    <property type="entry name" value="ZF_PHD_1"/>
    <property type="match status" value="3"/>
</dbReference>
<dbReference type="GO" id="GO:0008270">
    <property type="term" value="F:zinc ion binding"/>
    <property type="evidence" value="ECO:0007669"/>
    <property type="project" value="UniProtKB-KW"/>
</dbReference>
<feature type="region of interest" description="Disordered" evidence="14">
    <location>
        <begin position="209"/>
        <end position="254"/>
    </location>
</feature>
<dbReference type="InterPro" id="IPR019787">
    <property type="entry name" value="Znf_PHD-finger"/>
</dbReference>
<dbReference type="GO" id="GO:0005634">
    <property type="term" value="C:nucleus"/>
    <property type="evidence" value="ECO:0007669"/>
    <property type="project" value="UniProtKB-SubCell"/>
</dbReference>
<dbReference type="Gene3D" id="2.60.120.650">
    <property type="entry name" value="Cupin"/>
    <property type="match status" value="1"/>
</dbReference>
<evidence type="ECO:0000313" key="19">
    <source>
        <dbReference type="EMBL" id="KAG0264217.1"/>
    </source>
</evidence>
<evidence type="ECO:0000256" key="4">
    <source>
        <dbReference type="ARBA" id="ARBA00012902"/>
    </source>
</evidence>
<dbReference type="InterPro" id="IPR003347">
    <property type="entry name" value="JmjC_dom"/>
</dbReference>
<evidence type="ECO:0000256" key="8">
    <source>
        <dbReference type="ARBA" id="ARBA00022833"/>
    </source>
</evidence>
<dbReference type="Pfam" id="PF08429">
    <property type="entry name" value="PLU-1"/>
    <property type="match status" value="1"/>
</dbReference>
<dbReference type="InterPro" id="IPR013637">
    <property type="entry name" value="Lys_sp_deMease-like_dom"/>
</dbReference>
<evidence type="ECO:0000313" key="20">
    <source>
        <dbReference type="Proteomes" id="UP000726737"/>
    </source>
</evidence>
<evidence type="ECO:0000256" key="1">
    <source>
        <dbReference type="ARBA" id="ARBA00001954"/>
    </source>
</evidence>
<dbReference type="SMART" id="SM00249">
    <property type="entry name" value="PHD"/>
    <property type="match status" value="3"/>
</dbReference>
<keyword evidence="5" id="KW-0479">Metal-binding</keyword>
<dbReference type="Proteomes" id="UP000726737">
    <property type="component" value="Unassembled WGS sequence"/>
</dbReference>
<comment type="caution">
    <text evidence="19">The sequence shown here is derived from an EMBL/GenBank/DDBJ whole genome shotgun (WGS) entry which is preliminary data.</text>
</comment>
<keyword evidence="9" id="KW-0560">Oxidoreductase</keyword>
<dbReference type="InterPro" id="IPR001606">
    <property type="entry name" value="ARID_dom"/>
</dbReference>
<dbReference type="InterPro" id="IPR003349">
    <property type="entry name" value="JmjN"/>
</dbReference>
<dbReference type="InterPro" id="IPR004198">
    <property type="entry name" value="Znf_C5HC2"/>
</dbReference>
<comment type="subcellular location">
    <subcellularLocation>
        <location evidence="2">Nucleus</location>
    </subcellularLocation>
</comment>
<dbReference type="Pfam" id="PF00628">
    <property type="entry name" value="PHD"/>
    <property type="match status" value="3"/>
</dbReference>
<feature type="compositionally biased region" description="Polar residues" evidence="14">
    <location>
        <begin position="1476"/>
        <end position="1489"/>
    </location>
</feature>
<dbReference type="PANTHER" id="PTHR10694">
    <property type="entry name" value="LYSINE-SPECIFIC DEMETHYLASE"/>
    <property type="match status" value="1"/>
</dbReference>
<dbReference type="PROSITE" id="PS51011">
    <property type="entry name" value="ARID"/>
    <property type="match status" value="1"/>
</dbReference>
<dbReference type="Pfam" id="PF01388">
    <property type="entry name" value="ARID"/>
    <property type="match status" value="1"/>
</dbReference>
<dbReference type="InterPro" id="IPR048615">
    <property type="entry name" value="KDM5_C-hel"/>
</dbReference>
<feature type="domain" description="JmjC" evidence="18">
    <location>
        <begin position="395"/>
        <end position="561"/>
    </location>
</feature>
<evidence type="ECO:0000259" key="17">
    <source>
        <dbReference type="PROSITE" id="PS51183"/>
    </source>
</evidence>
<name>A0A9P6QAF3_9FUNG</name>
<dbReference type="SUPFAM" id="SSF57903">
    <property type="entry name" value="FYVE/PHD zinc finger"/>
    <property type="match status" value="3"/>
</dbReference>
<dbReference type="SUPFAM" id="SSF51197">
    <property type="entry name" value="Clavaminate synthase-like"/>
    <property type="match status" value="1"/>
</dbReference>
<keyword evidence="7 13" id="KW-0863">Zinc-finger</keyword>
<dbReference type="CDD" id="cd15518">
    <property type="entry name" value="PHD_Ecm5p_Lid2p_like"/>
    <property type="match status" value="1"/>
</dbReference>
<evidence type="ECO:0000256" key="6">
    <source>
        <dbReference type="ARBA" id="ARBA00022737"/>
    </source>
</evidence>
<comment type="similarity">
    <text evidence="3">Belongs to the JARID1 histone demethylase family.</text>
</comment>
<reference evidence="19" key="1">
    <citation type="journal article" date="2020" name="Fungal Divers.">
        <title>Resolving the Mortierellaceae phylogeny through synthesis of multi-gene phylogenetics and phylogenomics.</title>
        <authorList>
            <person name="Vandepol N."/>
            <person name="Liber J."/>
            <person name="Desiro A."/>
            <person name="Na H."/>
            <person name="Kennedy M."/>
            <person name="Barry K."/>
            <person name="Grigoriev I.V."/>
            <person name="Miller A.N."/>
            <person name="O'Donnell K."/>
            <person name="Stajich J.E."/>
            <person name="Bonito G."/>
        </authorList>
    </citation>
    <scope>NUCLEOTIDE SEQUENCE</scope>
    <source>
        <strain evidence="19">KOD948</strain>
    </source>
</reference>
<dbReference type="Pfam" id="PF02928">
    <property type="entry name" value="zf-C5HC2"/>
    <property type="match status" value="1"/>
</dbReference>
<dbReference type="SMART" id="SM00558">
    <property type="entry name" value="JmjC"/>
    <property type="match status" value="1"/>
</dbReference>
<evidence type="ECO:0000256" key="2">
    <source>
        <dbReference type="ARBA" id="ARBA00004123"/>
    </source>
</evidence>
<dbReference type="Pfam" id="PF02375">
    <property type="entry name" value="JmjN"/>
    <property type="match status" value="1"/>
</dbReference>
<keyword evidence="10" id="KW-0408">Iron</keyword>
<comment type="catalytic activity">
    <reaction evidence="12">
        <text>N(6),N(6),N(6)-trimethyl-L-lysyl(4)-[histone H3] + 3 2-oxoglutarate + 3 O2 = L-lysyl(4)-[histone H3] + 3 formaldehyde + 3 succinate + 3 CO2</text>
        <dbReference type="Rhea" id="RHEA:60208"/>
        <dbReference type="Rhea" id="RHEA-COMP:15537"/>
        <dbReference type="Rhea" id="RHEA-COMP:15547"/>
        <dbReference type="ChEBI" id="CHEBI:15379"/>
        <dbReference type="ChEBI" id="CHEBI:16526"/>
        <dbReference type="ChEBI" id="CHEBI:16810"/>
        <dbReference type="ChEBI" id="CHEBI:16842"/>
        <dbReference type="ChEBI" id="CHEBI:29969"/>
        <dbReference type="ChEBI" id="CHEBI:30031"/>
        <dbReference type="ChEBI" id="CHEBI:61961"/>
        <dbReference type="EC" id="1.14.11.67"/>
    </reaction>
</comment>
<dbReference type="OrthoDB" id="1678912at2759"/>
<keyword evidence="20" id="KW-1185">Reference proteome</keyword>
<accession>A0A9P6QAF3</accession>
<feature type="compositionally biased region" description="Low complexity" evidence="14">
    <location>
        <begin position="236"/>
        <end position="251"/>
    </location>
</feature>
<protein>
    <recommendedName>
        <fullName evidence="4">[histone H3]-trimethyl-L-lysine(4) demethylase</fullName>
        <ecNumber evidence="4">1.14.11.67</ecNumber>
    </recommendedName>
</protein>
<keyword evidence="8" id="KW-0862">Zinc</keyword>
<feature type="domain" description="JmjN" evidence="17">
    <location>
        <begin position="47"/>
        <end position="88"/>
    </location>
</feature>
<comment type="cofactor">
    <cofactor evidence="1">
        <name>Fe(2+)</name>
        <dbReference type="ChEBI" id="CHEBI:29033"/>
    </cofactor>
</comment>
<keyword evidence="6" id="KW-0677">Repeat</keyword>
<evidence type="ECO:0000256" key="13">
    <source>
        <dbReference type="PROSITE-ProRule" id="PRU00146"/>
    </source>
</evidence>
<keyword evidence="11" id="KW-0539">Nucleus</keyword>
<dbReference type="PROSITE" id="PS51183">
    <property type="entry name" value="JMJN"/>
    <property type="match status" value="1"/>
</dbReference>
<feature type="domain" description="PHD-type" evidence="15">
    <location>
        <begin position="1168"/>
        <end position="1217"/>
    </location>
</feature>
<evidence type="ECO:0000256" key="12">
    <source>
        <dbReference type="ARBA" id="ARBA00048734"/>
    </source>
</evidence>
<dbReference type="SMART" id="SM00501">
    <property type="entry name" value="BRIGHT"/>
    <property type="match status" value="1"/>
</dbReference>
<dbReference type="InterPro" id="IPR019786">
    <property type="entry name" value="Zinc_finger_PHD-type_CS"/>
</dbReference>
<dbReference type="Gene3D" id="3.30.40.10">
    <property type="entry name" value="Zinc/RING finger domain, C3HC4 (zinc finger)"/>
    <property type="match status" value="3"/>
</dbReference>
<dbReference type="EMBL" id="JAAAJA010000055">
    <property type="protein sequence ID" value="KAG0264217.1"/>
    <property type="molecule type" value="Genomic_DNA"/>
</dbReference>
<dbReference type="Gene3D" id="1.10.150.60">
    <property type="entry name" value="ARID DNA-binding domain"/>
    <property type="match status" value="1"/>
</dbReference>
<proteinExistence type="inferred from homology"/>
<evidence type="ECO:0000256" key="7">
    <source>
        <dbReference type="ARBA" id="ARBA00022771"/>
    </source>
</evidence>
<feature type="domain" description="ARID" evidence="16">
    <location>
        <begin position="112"/>
        <end position="205"/>
    </location>
</feature>
<dbReference type="PROSITE" id="PS51184">
    <property type="entry name" value="JMJC"/>
    <property type="match status" value="1"/>
</dbReference>
<evidence type="ECO:0000259" key="15">
    <source>
        <dbReference type="PROSITE" id="PS50016"/>
    </source>
</evidence>
<evidence type="ECO:0000256" key="3">
    <source>
        <dbReference type="ARBA" id="ARBA00006801"/>
    </source>
</evidence>
<dbReference type="InterPro" id="IPR036431">
    <property type="entry name" value="ARID_dom_sf"/>
</dbReference>
<feature type="domain" description="PHD-type" evidence="15">
    <location>
        <begin position="259"/>
        <end position="309"/>
    </location>
</feature>
<feature type="compositionally biased region" description="Low complexity" evidence="14">
    <location>
        <begin position="1103"/>
        <end position="1131"/>
    </location>
</feature>
<organism evidence="19 20">
    <name type="scientific">Mortierella polycephala</name>
    <dbReference type="NCBI Taxonomy" id="41804"/>
    <lineage>
        <taxon>Eukaryota</taxon>
        <taxon>Fungi</taxon>
        <taxon>Fungi incertae sedis</taxon>
        <taxon>Mucoromycota</taxon>
        <taxon>Mortierellomycotina</taxon>
        <taxon>Mortierellomycetes</taxon>
        <taxon>Mortierellales</taxon>
        <taxon>Mortierellaceae</taxon>
        <taxon>Mortierella</taxon>
    </lineage>
</organism>
<feature type="region of interest" description="Disordered" evidence="14">
    <location>
        <begin position="1417"/>
        <end position="1499"/>
    </location>
</feature>
<dbReference type="InterPro" id="IPR013083">
    <property type="entry name" value="Znf_RING/FYVE/PHD"/>
</dbReference>
<dbReference type="Pfam" id="PF21323">
    <property type="entry name" value="KDM5_C-hel"/>
    <property type="match status" value="1"/>
</dbReference>
<evidence type="ECO:0000259" key="16">
    <source>
        <dbReference type="PROSITE" id="PS51011"/>
    </source>
</evidence>
<evidence type="ECO:0000256" key="11">
    <source>
        <dbReference type="ARBA" id="ARBA00023242"/>
    </source>
</evidence>
<sequence length="1605" mass="181966">MKQAKPRAVKASVQKAPAMDLSSVCTVAPPENPPANPPTRIFGLPDAPCYYPTAEEFMEPLRFIESIRPEAEKAGICKIIPPEGWKPTFALDTSVFRFKTRIQKLNSMEGETRTNLNYLDQLYKFHRQQGHPVTKIPQLDKRPIDLFRLKKEVAARGGYQKVTALKRWAEIGRDLDYTRKQCTSLSNALKSTYAKVILPYEIYLSKQAKPPSERSAIDPKREPSTDHLEAEKLENSVPSSPSNSDRMSSEPATVKKDDSDVCELCHTECDLDKMLICDGCELGYHIYCLTPPLQHIPKSDWYCARCLVAGDDFGFEEGEEYSLSSFQQKCNTFKKNWFEKSGLTDDQVTEDVVEREFWRLVENAYETAEVEYGADLHSTQHGSGFASLERHPTDKYAAHPANLNNIPVLPESLFCHIQSDISGMMVPWLYVGMCFSTFCWHNEDHYTYSINYMHWGETKTWYGVPASDALKFEDTMRQTVPELFQQQPDLLFQLVTMLSPERLVANSVKAVALDQRPGQFVVTFPQAYHAGFNHGFNFAEAVNFAPPDWCQFGLDCVQRYKEHRKQPVFSHDELIMTTALNDSSIATAQWLQYEMKSLLDRELSHRRIILNQHPTINVVLEKKDRSEEEVQCAHCMSYIYLSQIGCQCTTKVVCHNHFFELCQCDLTSRILRLRYSGEELRDIAQNVLDNAAIPDVWAEKYRKIMMETRVPSLKHLRTLLAEADRIPYPIAEARHLREFVAQANEWVEAVTKVLVRKHHHQGRRQPDRAQCSNGKRLEDLQVMLHQVERLRFDCPEIRLLEDSIKMMQGFREDARRILSKPEHDLQECRELYETGITMNIDMDEVDRLELIVKDLAWNERATTKGILQDDFQLICSLVTDAEKSGVSRSNPLLMDLIRKKDEGQQWEDRAQEVLHQNPVNLTELKAVIEAGSDLTVSRTVLSKAEQLYNKVVDWEKTAEQLVTKSSQSIYGNRPMVSELKRALKIADSNPIKVVHKAFFEEESKKFDDWFASCQALLMPPGTKKLVGLELEEALEDLKHNVETCTVDEKAPAPMVFSGEPKSGDLKLHKKDDTVGVVSTTELTNGARDSQQEDNATILTATATATATTPAPAPTSNTFSSGNGSASGGQNSVTDSTTVDKIISRPKHAVKGQEATASDSTMDIDREEQIYCLCRSSEAGMMVECDECHEWYHGTCVRVTKREASAKSNYICPVCNLSLVIRRDIPRPTLDQIVSCANDGHSLRFFSLEVELLDTIAGLATKFQKKVERFLQQDSITEKDVLLVKAYLRKIEGLDIELTKERDALRAHILRLCPSSMPVPGVMLSNYPTAPPRATISSNCLCYKQDAPVEPEEKTNEIMIQCGTCHDWYHNSCVGLDLERTLKLTKFSCPVCCIVRKKSYSLGQSQYHDEVHARASVRIKANKEQADSKKKRRKLSKDESDLTGAATVPEEKKKRPYKRRDPTENGEKPKPRRRKSSGAQSASSQITTAPAPQVLGPAPALPSFSESFLLPHDKLPSIQQQPQEENGIVITSFQSHIRCHTTFTSSTLISRSIISHLNGHILDITVITQSNRHPFSHRSKTLEPKAMDTLLLHMAQLHPLETRFLR</sequence>
<dbReference type="SUPFAM" id="SSF46774">
    <property type="entry name" value="ARID-like"/>
    <property type="match status" value="1"/>
</dbReference>
<feature type="compositionally biased region" description="Basic and acidic residues" evidence="14">
    <location>
        <begin position="1448"/>
        <end position="1468"/>
    </location>
</feature>